<keyword evidence="2" id="KW-1185">Reference proteome</keyword>
<comment type="caution">
    <text evidence="1">The sequence shown here is derived from an EMBL/GenBank/DDBJ whole genome shotgun (WGS) entry which is preliminary data.</text>
</comment>
<protein>
    <recommendedName>
        <fullName evidence="3">Sulfotransferase domain-containing protein</fullName>
    </recommendedName>
</protein>
<name>A0ABW4S667_9RHOB</name>
<organism evidence="1 2">
    <name type="scientific">Halodurantibacterium flavum</name>
    <dbReference type="NCBI Taxonomy" id="1382802"/>
    <lineage>
        <taxon>Bacteria</taxon>
        <taxon>Pseudomonadati</taxon>
        <taxon>Pseudomonadota</taxon>
        <taxon>Alphaproteobacteria</taxon>
        <taxon>Rhodobacterales</taxon>
        <taxon>Paracoccaceae</taxon>
        <taxon>Halodurantibacterium</taxon>
    </lineage>
</organism>
<evidence type="ECO:0008006" key="3">
    <source>
        <dbReference type="Google" id="ProtNLM"/>
    </source>
</evidence>
<proteinExistence type="predicted"/>
<dbReference type="Proteomes" id="UP001597353">
    <property type="component" value="Unassembled WGS sequence"/>
</dbReference>
<reference evidence="2" key="1">
    <citation type="journal article" date="2019" name="Int. J. Syst. Evol. Microbiol.">
        <title>The Global Catalogue of Microorganisms (GCM) 10K type strain sequencing project: providing services to taxonomists for standard genome sequencing and annotation.</title>
        <authorList>
            <consortium name="The Broad Institute Genomics Platform"/>
            <consortium name="The Broad Institute Genome Sequencing Center for Infectious Disease"/>
            <person name="Wu L."/>
            <person name="Ma J."/>
        </authorList>
    </citation>
    <scope>NUCLEOTIDE SEQUENCE [LARGE SCALE GENOMIC DNA]</scope>
    <source>
        <strain evidence="2">CGMCC 4.7242</strain>
    </source>
</reference>
<evidence type="ECO:0000313" key="2">
    <source>
        <dbReference type="Proteomes" id="UP001597353"/>
    </source>
</evidence>
<gene>
    <name evidence="1" type="ORF">ACFSGJ_12155</name>
</gene>
<dbReference type="Gene3D" id="3.40.50.300">
    <property type="entry name" value="P-loop containing nucleotide triphosphate hydrolases"/>
    <property type="match status" value="1"/>
</dbReference>
<evidence type="ECO:0000313" key="1">
    <source>
        <dbReference type="EMBL" id="MFD1912965.1"/>
    </source>
</evidence>
<dbReference type="InterPro" id="IPR027417">
    <property type="entry name" value="P-loop_NTPase"/>
</dbReference>
<sequence>MLLLHVGTQKTGSSSVQHFLRQNAGALRERSINFISASRPWIDHNSVAYELRSDRTDTPKLDAVVADIRKSEHEVNIVSGEMLFHPRVPGRLAERLPPEIRQNAMVVIYLRRPDKYMEALYKQRLKTGAINPNPNKYLEENQWECAYKEVIEGFRRVFGKDSIVIKPYERSLLQAGDIVADFCSLLGITDLSGFQREKPQDNPTFSVAVSELMGMVARKSSLESAKINERIAAENMPGIFYGNDVYPLQLRRDLLSGMKDDLDYIAREYNEQLHKVFAVEDLYSDDPPRLPGKDEVLKRYRQGARAVIGAVAAFVEEKKK</sequence>
<dbReference type="RefSeq" id="WP_390262020.1">
    <property type="nucleotide sequence ID" value="NZ_JBHUGH010000009.1"/>
</dbReference>
<accession>A0ABW4S667</accession>
<dbReference type="EMBL" id="JBHUGH010000009">
    <property type="protein sequence ID" value="MFD1912965.1"/>
    <property type="molecule type" value="Genomic_DNA"/>
</dbReference>
<dbReference type="SUPFAM" id="SSF52540">
    <property type="entry name" value="P-loop containing nucleoside triphosphate hydrolases"/>
    <property type="match status" value="1"/>
</dbReference>